<dbReference type="GO" id="GO:0016787">
    <property type="term" value="F:hydrolase activity"/>
    <property type="evidence" value="ECO:0007669"/>
    <property type="project" value="UniProtKB-KW"/>
</dbReference>
<dbReference type="Pfam" id="PF13344">
    <property type="entry name" value="Hydrolase_6"/>
    <property type="match status" value="1"/>
</dbReference>
<evidence type="ECO:0000313" key="3">
    <source>
        <dbReference type="Proteomes" id="UP001500954"/>
    </source>
</evidence>
<dbReference type="InterPro" id="IPR036412">
    <property type="entry name" value="HAD-like_sf"/>
</dbReference>
<name>A0ABP6XYV2_9FLAO</name>
<dbReference type="InterPro" id="IPR006357">
    <property type="entry name" value="HAD-SF_hydro_IIA"/>
</dbReference>
<keyword evidence="2" id="KW-0378">Hydrolase</keyword>
<dbReference type="PIRSF" id="PIRSF000915">
    <property type="entry name" value="PGP-type_phosphatase"/>
    <property type="match status" value="1"/>
</dbReference>
<organism evidence="2 3">
    <name type="scientific">Snuella lapsa</name>
    <dbReference type="NCBI Taxonomy" id="870481"/>
    <lineage>
        <taxon>Bacteria</taxon>
        <taxon>Pseudomonadati</taxon>
        <taxon>Bacteroidota</taxon>
        <taxon>Flavobacteriia</taxon>
        <taxon>Flavobacteriales</taxon>
        <taxon>Flavobacteriaceae</taxon>
        <taxon>Snuella</taxon>
    </lineage>
</organism>
<proteinExistence type="inferred from homology"/>
<comment type="caution">
    <text evidence="2">The sequence shown here is derived from an EMBL/GenBank/DDBJ whole genome shotgun (WGS) entry which is preliminary data.</text>
</comment>
<dbReference type="RefSeq" id="WP_345006175.1">
    <property type="nucleotide sequence ID" value="NZ_BAABCY010000063.1"/>
</dbReference>
<dbReference type="InterPro" id="IPR023214">
    <property type="entry name" value="HAD_sf"/>
</dbReference>
<protein>
    <submittedName>
        <fullName evidence="2">HAD-IIA family hydrolase</fullName>
    </submittedName>
</protein>
<reference evidence="3" key="1">
    <citation type="journal article" date="2019" name="Int. J. Syst. Evol. Microbiol.">
        <title>The Global Catalogue of Microorganisms (GCM) 10K type strain sequencing project: providing services to taxonomists for standard genome sequencing and annotation.</title>
        <authorList>
            <consortium name="The Broad Institute Genomics Platform"/>
            <consortium name="The Broad Institute Genome Sequencing Center for Infectious Disease"/>
            <person name="Wu L."/>
            <person name="Ma J."/>
        </authorList>
    </citation>
    <scope>NUCLEOTIDE SEQUENCE [LARGE SCALE GENOMIC DNA]</scope>
    <source>
        <strain evidence="3">JCM 17111</strain>
    </source>
</reference>
<dbReference type="SFLD" id="SFLDG01139">
    <property type="entry name" value="C2.A:_Pyridoxal_Phosphate_Phos"/>
    <property type="match status" value="1"/>
</dbReference>
<evidence type="ECO:0000256" key="1">
    <source>
        <dbReference type="PIRNR" id="PIRNR000915"/>
    </source>
</evidence>
<dbReference type="Proteomes" id="UP001500954">
    <property type="component" value="Unassembled WGS sequence"/>
</dbReference>
<dbReference type="CDD" id="cd07530">
    <property type="entry name" value="HAD_Pase_UmpH-like"/>
    <property type="match status" value="1"/>
</dbReference>
<dbReference type="SUPFAM" id="SSF56784">
    <property type="entry name" value="HAD-like"/>
    <property type="match status" value="1"/>
</dbReference>
<keyword evidence="3" id="KW-1185">Reference proteome</keyword>
<dbReference type="PANTHER" id="PTHR19288:SF46">
    <property type="entry name" value="HALOACID DEHALOGENASE-LIKE HYDROLASE DOMAIN-CONTAINING PROTEIN 2"/>
    <property type="match status" value="1"/>
</dbReference>
<dbReference type="Gene3D" id="3.40.50.1000">
    <property type="entry name" value="HAD superfamily/HAD-like"/>
    <property type="match status" value="2"/>
</dbReference>
<dbReference type="SFLD" id="SFLDS00003">
    <property type="entry name" value="Haloacid_Dehalogenase"/>
    <property type="match status" value="1"/>
</dbReference>
<dbReference type="Pfam" id="PF13242">
    <property type="entry name" value="Hydrolase_like"/>
    <property type="match status" value="1"/>
</dbReference>
<sequence>MENTGFLLDMDGVIYKGKELIDGADVFIKRLQEKKIPFLFLTNNSQRSRRDVQLKLNKMGIEVEESNVFTCATATARFISKQKPNGSAYVIGDSGLMNALHDNNIANNDMDPDYVIVGEGKSFNMNMIEAATKMIMKGAKLIATNLDPNCPVPDGIRPGCGAIVAMLETATGKKAFSMGKPSPIMFREARKELGVRTENTFMVGDTMETDIIGGVEMGYKSVLVLSGGTNIEDLDSFAYHPDMVVSSIKDLMDLPILN</sequence>
<accession>A0ABP6XYV2</accession>
<dbReference type="NCBIfam" id="TIGR01460">
    <property type="entry name" value="HAD-SF-IIA"/>
    <property type="match status" value="1"/>
</dbReference>
<comment type="similarity">
    <text evidence="1">Belongs to the HAD-like hydrolase superfamily.</text>
</comment>
<dbReference type="PANTHER" id="PTHR19288">
    <property type="entry name" value="4-NITROPHENYLPHOSPHATASE-RELATED"/>
    <property type="match status" value="1"/>
</dbReference>
<gene>
    <name evidence="2" type="ORF">GCM10022395_22470</name>
</gene>
<dbReference type="EMBL" id="BAABCY010000063">
    <property type="protein sequence ID" value="GAA3572742.1"/>
    <property type="molecule type" value="Genomic_DNA"/>
</dbReference>
<evidence type="ECO:0000313" key="2">
    <source>
        <dbReference type="EMBL" id="GAA3572742.1"/>
    </source>
</evidence>